<dbReference type="Proteomes" id="UP000431684">
    <property type="component" value="Unassembled WGS sequence"/>
</dbReference>
<proteinExistence type="predicted"/>
<sequence length="158" mass="17894">MERIATLENLEKFLEVDLGRYEPKPRINHSSIRISQACGNIARSIKSGDRDAAKVGYKIIVRDPHLPFGKLIKSGIARALKQRVNLMSPMEKAGFVEKTSSLLNLPFCPRETEDYCKVVRKLGSAAMQLVIENTHARNEKSIRLLTYLIQSNTLREDL</sequence>
<comment type="caution">
    <text evidence="1">The sequence shown here is derived from an EMBL/GenBank/DDBJ whole genome shotgun (WGS) entry which is preliminary data.</text>
</comment>
<accession>A0A6I3XRB8</accession>
<reference evidence="1 2" key="1">
    <citation type="submission" date="2019-11" db="EMBL/GenBank/DDBJ databases">
        <title>Draft Genome Sequences of Six Type Strains of the Genus Massilia.</title>
        <authorList>
            <person name="Miess H."/>
            <person name="Frediansyah A."/>
            <person name="Goeker M."/>
            <person name="Gross H."/>
        </authorList>
    </citation>
    <scope>NUCLEOTIDE SEQUENCE [LARGE SCALE GENOMIC DNA]</scope>
    <source>
        <strain evidence="1 2">DSM 17513</strain>
    </source>
</reference>
<dbReference type="EMBL" id="WNWM01000002">
    <property type="protein sequence ID" value="MUI15872.1"/>
    <property type="molecule type" value="Genomic_DNA"/>
</dbReference>
<dbReference type="OrthoDB" id="8761599at2"/>
<dbReference type="RefSeq" id="WP_155711504.1">
    <property type="nucleotide sequence ID" value="NZ_BMWU01000010.1"/>
</dbReference>
<protein>
    <submittedName>
        <fullName evidence="1">Uncharacterized protein</fullName>
    </submittedName>
</protein>
<keyword evidence="2" id="KW-1185">Reference proteome</keyword>
<organism evidence="1 2">
    <name type="scientific">Pseudoduganella dura</name>
    <dbReference type="NCBI Taxonomy" id="321982"/>
    <lineage>
        <taxon>Bacteria</taxon>
        <taxon>Pseudomonadati</taxon>
        <taxon>Pseudomonadota</taxon>
        <taxon>Betaproteobacteria</taxon>
        <taxon>Burkholderiales</taxon>
        <taxon>Oxalobacteraceae</taxon>
        <taxon>Telluria group</taxon>
        <taxon>Pseudoduganella</taxon>
    </lineage>
</organism>
<evidence type="ECO:0000313" key="1">
    <source>
        <dbReference type="EMBL" id="MUI15872.1"/>
    </source>
</evidence>
<dbReference type="AlphaFoldDB" id="A0A6I3XRB8"/>
<evidence type="ECO:0000313" key="2">
    <source>
        <dbReference type="Proteomes" id="UP000431684"/>
    </source>
</evidence>
<gene>
    <name evidence="1" type="ORF">GJV26_25930</name>
</gene>
<name>A0A6I3XRB8_9BURK</name>